<dbReference type="InterPro" id="IPR013799">
    <property type="entry name" value="STAT_TF_prot_interaction"/>
</dbReference>
<dbReference type="Gene3D" id="1.10.532.10">
    <property type="entry name" value="STAT transcription factor, N-terminal domain"/>
    <property type="match status" value="1"/>
</dbReference>
<feature type="domain" description="STAT transcription factor protein interaction" evidence="2">
    <location>
        <begin position="11"/>
        <end position="130"/>
    </location>
</feature>
<dbReference type="SUPFAM" id="SSF48092">
    <property type="entry name" value="Transcription factor STAT-4 N-domain"/>
    <property type="match status" value="1"/>
</dbReference>
<keyword evidence="1" id="KW-0727">SH2 domain</keyword>
<dbReference type="PANTHER" id="PTHR11801">
    <property type="entry name" value="SIGNAL TRANSDUCER AND ACTIVATOR OF TRANSCRIPTION"/>
    <property type="match status" value="1"/>
</dbReference>
<dbReference type="STRING" id="56216.A0A1A6H771"/>
<sequence>MKTETPRWSMSQWNQVQQLEIKFLEQVDQFYDDNFPMEIRHLLAQWIENQDCTCMNRWEGPLEKSLQSSSVSERQRNVEHKVAAIKNSVQMTEQDTKYLEDLQDEFDYRYKTIQTMDQGDKNSILMNQEVLTLQEMLNSLDFKRK</sequence>
<dbReference type="OrthoDB" id="9511583at2759"/>
<evidence type="ECO:0000256" key="1">
    <source>
        <dbReference type="ARBA" id="ARBA00022999"/>
    </source>
</evidence>
<dbReference type="GO" id="GO:0007165">
    <property type="term" value="P:signal transduction"/>
    <property type="evidence" value="ECO:0007669"/>
    <property type="project" value="InterPro"/>
</dbReference>
<dbReference type="Proteomes" id="UP000092124">
    <property type="component" value="Unassembled WGS sequence"/>
</dbReference>
<gene>
    <name evidence="3" type="ORF">A6R68_15299</name>
</gene>
<dbReference type="InterPro" id="IPR015988">
    <property type="entry name" value="STAT_TF_CC"/>
</dbReference>
<organism evidence="3 4">
    <name type="scientific">Neotoma lepida</name>
    <name type="common">Desert woodrat</name>
    <dbReference type="NCBI Taxonomy" id="56216"/>
    <lineage>
        <taxon>Eukaryota</taxon>
        <taxon>Metazoa</taxon>
        <taxon>Chordata</taxon>
        <taxon>Craniata</taxon>
        <taxon>Vertebrata</taxon>
        <taxon>Euteleostomi</taxon>
        <taxon>Mammalia</taxon>
        <taxon>Eutheria</taxon>
        <taxon>Euarchontoglires</taxon>
        <taxon>Glires</taxon>
        <taxon>Rodentia</taxon>
        <taxon>Myomorpha</taxon>
        <taxon>Muroidea</taxon>
        <taxon>Cricetidae</taxon>
        <taxon>Neotominae</taxon>
        <taxon>Neotoma</taxon>
    </lineage>
</organism>
<dbReference type="Pfam" id="PF02865">
    <property type="entry name" value="STAT_int"/>
    <property type="match status" value="1"/>
</dbReference>
<dbReference type="AlphaFoldDB" id="A0A1A6H771"/>
<evidence type="ECO:0000259" key="2">
    <source>
        <dbReference type="SMART" id="SM00964"/>
    </source>
</evidence>
<accession>A0A1A6H771</accession>
<dbReference type="InterPro" id="IPR001217">
    <property type="entry name" value="STAT"/>
</dbReference>
<dbReference type="SMART" id="SM00964">
    <property type="entry name" value="STAT_int"/>
    <property type="match status" value="1"/>
</dbReference>
<dbReference type="SUPFAM" id="SSF47655">
    <property type="entry name" value="STAT"/>
    <property type="match status" value="1"/>
</dbReference>
<dbReference type="InterPro" id="IPR036535">
    <property type="entry name" value="STAT_N_sf"/>
</dbReference>
<feature type="non-terminal residue" evidence="3">
    <location>
        <position position="145"/>
    </location>
</feature>
<dbReference type="EMBL" id="LZPO01044472">
    <property type="protein sequence ID" value="OBS74161.1"/>
    <property type="molecule type" value="Genomic_DNA"/>
</dbReference>
<evidence type="ECO:0000313" key="3">
    <source>
        <dbReference type="EMBL" id="OBS74161.1"/>
    </source>
</evidence>
<keyword evidence="4" id="KW-1185">Reference proteome</keyword>
<comment type="caution">
    <text evidence="3">The sequence shown here is derived from an EMBL/GenBank/DDBJ whole genome shotgun (WGS) entry which is preliminary data.</text>
</comment>
<protein>
    <recommendedName>
        <fullName evidence="2">STAT transcription factor protein interaction domain-containing protein</fullName>
    </recommendedName>
</protein>
<reference evidence="3 4" key="1">
    <citation type="submission" date="2016-06" db="EMBL/GenBank/DDBJ databases">
        <title>The Draft Genome Sequence and Annotation of the Desert Woodrat Neotoma lepida.</title>
        <authorList>
            <person name="Campbell M."/>
            <person name="Oakeson K.F."/>
            <person name="Yandell M."/>
            <person name="Halpert J.R."/>
            <person name="Dearing D."/>
        </authorList>
    </citation>
    <scope>NUCLEOTIDE SEQUENCE [LARGE SCALE GENOMIC DNA]</scope>
    <source>
        <strain evidence="3">417</strain>
        <tissue evidence="3">Liver</tissue>
    </source>
</reference>
<dbReference type="GO" id="GO:0003700">
    <property type="term" value="F:DNA-binding transcription factor activity"/>
    <property type="evidence" value="ECO:0007669"/>
    <property type="project" value="InterPro"/>
</dbReference>
<evidence type="ECO:0000313" key="4">
    <source>
        <dbReference type="Proteomes" id="UP000092124"/>
    </source>
</evidence>
<name>A0A1A6H771_NEOLE</name>
<proteinExistence type="predicted"/>